<evidence type="ECO:0000256" key="5">
    <source>
        <dbReference type="ARBA" id="ARBA00023002"/>
    </source>
</evidence>
<organism evidence="9">
    <name type="scientific">marine metagenome</name>
    <dbReference type="NCBI Taxonomy" id="408172"/>
    <lineage>
        <taxon>unclassified sequences</taxon>
        <taxon>metagenomes</taxon>
        <taxon>ecological metagenomes</taxon>
    </lineage>
</organism>
<dbReference type="Pfam" id="PF02347">
    <property type="entry name" value="GDC-P"/>
    <property type="match status" value="2"/>
</dbReference>
<dbReference type="InterPro" id="IPR015422">
    <property type="entry name" value="PyrdxlP-dep_Trfase_small"/>
</dbReference>
<dbReference type="GO" id="GO:0005829">
    <property type="term" value="C:cytosol"/>
    <property type="evidence" value="ECO:0007669"/>
    <property type="project" value="TreeGrafter"/>
</dbReference>
<feature type="domain" description="Glycine dehydrogenase C-terminal" evidence="8">
    <location>
        <begin position="772"/>
        <end position="892"/>
    </location>
</feature>
<sequence>MKKFSQFTYRHIGSDSKNQDLMLKEIGCKSLKDLLKSTLPNNILQNDSLDIPFLDTEIEMLDEMSALSRTNKNFKSYIGMGYYNNITPSVIHRNMIQDPGWYTAYTPYQPEISQGRLEMLMNFQQLIIDMTKLDVANASLLDEGTAAAEAMTLCFRHAFDKNKNTYLVHSLCHPQTISVIKTRAKPLNIKIKLCDEIKELDLKECFGILFQYPDTFGHLSDLENLIKICHKNKTLVCVATDLLSLALLKPPGEMDADVVLGSSQRFGTPLGFGGPHAAFFATKNKFIRSMPGRIIGVTIDKREKNTYRMTLQTREQHIRRDKATSNICTSQALLANVSAAYAVYHGPEGIKVIAKNIHEKTKVLAHAIKTKFKIYSNNFFDTIVIHTNNMSNRYFVKALNESINIRFIDDDRVGISLDETTSKKDVLKLLSVFGIEIKYENIAKQLENVDIGILKEKARTSSYLDHPIFNKYRSETEMMRYLKKLADKDIALNRAMIPLGSCTMKLNAATELIPIAYRGFARIHPFVPMDQVKGYLKLSEDLNKMLSHITGFDQVSVQPNSGAQGEYAGLMTIRAYLNDQNRGNRNVCLIPSSSHGTNPASAVMAGMSVVVIKCDDNGNVDIKDLQMKASQYSDTLAALMITYPSTHGVFEQEIVKICEIIHSNGGQCYLDGANLNALVGVAKPALFGIDVCHINLHKTFCIPHGGGGPGVGPIAVKKHLTSYLPTHIYDPFKSEKTKSFGTVSSTHWGSASILPISYAYIRMMGGLGLRHATTIALLHANYIAKRLSKYYPILYTGQNNRVAHECIIDIRPIKKEYGISEEDIAKRLIDYGFHAPTQSFPVPGTLMIEPTESESKVEIDRFCKAMILIKSEINMVGKKYSKEDNPLVNAPHTAEEMVEDEWNHCYSKKVAYYPDSRLIENKYWPPVKRIDNVYGDRNLFCACPPLEDDKKLDKTG</sequence>
<dbReference type="InterPro" id="IPR015424">
    <property type="entry name" value="PyrdxlP-dep_Trfase"/>
</dbReference>
<dbReference type="HAMAP" id="MF_00711">
    <property type="entry name" value="GcvP"/>
    <property type="match status" value="1"/>
</dbReference>
<dbReference type="InterPro" id="IPR049315">
    <property type="entry name" value="GDC-P_N"/>
</dbReference>
<evidence type="ECO:0000256" key="2">
    <source>
        <dbReference type="ARBA" id="ARBA00010756"/>
    </source>
</evidence>
<dbReference type="NCBIfam" id="TIGR00461">
    <property type="entry name" value="gcvP"/>
    <property type="match status" value="1"/>
</dbReference>
<dbReference type="NCBIfam" id="NF003346">
    <property type="entry name" value="PRK04366.1"/>
    <property type="match status" value="1"/>
</dbReference>
<dbReference type="EC" id="1.4.4.2" evidence="3"/>
<dbReference type="InterPro" id="IPR049316">
    <property type="entry name" value="GDC-P_C"/>
</dbReference>
<dbReference type="Gene3D" id="3.90.1150.10">
    <property type="entry name" value="Aspartate Aminotransferase, domain 1"/>
    <property type="match status" value="2"/>
</dbReference>
<evidence type="ECO:0000313" key="9">
    <source>
        <dbReference type="EMBL" id="SUZ81322.1"/>
    </source>
</evidence>
<dbReference type="InterPro" id="IPR020581">
    <property type="entry name" value="GDC_P"/>
</dbReference>
<evidence type="ECO:0000259" key="7">
    <source>
        <dbReference type="Pfam" id="PF02347"/>
    </source>
</evidence>
<reference evidence="9" key="1">
    <citation type="submission" date="2018-05" db="EMBL/GenBank/DDBJ databases">
        <authorList>
            <person name="Lanie J.A."/>
            <person name="Ng W.-L."/>
            <person name="Kazmierczak K.M."/>
            <person name="Andrzejewski T.M."/>
            <person name="Davidsen T.M."/>
            <person name="Wayne K.J."/>
            <person name="Tettelin H."/>
            <person name="Glass J.I."/>
            <person name="Rusch D."/>
            <person name="Podicherti R."/>
            <person name="Tsui H.-C.T."/>
            <person name="Winkler M.E."/>
        </authorList>
    </citation>
    <scope>NUCLEOTIDE SEQUENCE</scope>
</reference>
<dbReference type="PANTHER" id="PTHR11773:SF1">
    <property type="entry name" value="GLYCINE DEHYDROGENASE (DECARBOXYLATING), MITOCHONDRIAL"/>
    <property type="match status" value="1"/>
</dbReference>
<comment type="similarity">
    <text evidence="2">Belongs to the GcvP family.</text>
</comment>
<dbReference type="AlphaFoldDB" id="A0A381QPP6"/>
<dbReference type="GO" id="GO:0016594">
    <property type="term" value="F:glycine binding"/>
    <property type="evidence" value="ECO:0007669"/>
    <property type="project" value="TreeGrafter"/>
</dbReference>
<protein>
    <recommendedName>
        <fullName evidence="3">glycine dehydrogenase (aminomethyl-transferring)</fullName>
        <ecNumber evidence="3">1.4.4.2</ecNumber>
    </recommendedName>
</protein>
<name>A0A381QPP6_9ZZZZ</name>
<proteinExistence type="inferred from homology"/>
<dbReference type="EMBL" id="UINC01001463">
    <property type="protein sequence ID" value="SUZ81322.1"/>
    <property type="molecule type" value="Genomic_DNA"/>
</dbReference>
<dbReference type="SUPFAM" id="SSF53383">
    <property type="entry name" value="PLP-dependent transferases"/>
    <property type="match status" value="2"/>
</dbReference>
<dbReference type="InterPro" id="IPR015421">
    <property type="entry name" value="PyrdxlP-dep_Trfase_major"/>
</dbReference>
<feature type="domain" description="Glycine cleavage system P-protein N-terminal" evidence="7">
    <location>
        <begin position="470"/>
        <end position="728"/>
    </location>
</feature>
<evidence type="ECO:0000256" key="4">
    <source>
        <dbReference type="ARBA" id="ARBA00022898"/>
    </source>
</evidence>
<dbReference type="CDD" id="cd00613">
    <property type="entry name" value="GDC-P"/>
    <property type="match status" value="2"/>
</dbReference>
<dbReference type="GO" id="GO:0004375">
    <property type="term" value="F:glycine dehydrogenase (decarboxylating) activity"/>
    <property type="evidence" value="ECO:0007669"/>
    <property type="project" value="UniProtKB-EC"/>
</dbReference>
<dbReference type="FunFam" id="3.40.640.10:FF:000005">
    <property type="entry name" value="Glycine dehydrogenase (decarboxylating), mitochondrial"/>
    <property type="match status" value="1"/>
</dbReference>
<gene>
    <name evidence="9" type="ORF">METZ01_LOCUS34176</name>
</gene>
<evidence type="ECO:0000256" key="1">
    <source>
        <dbReference type="ARBA" id="ARBA00001933"/>
    </source>
</evidence>
<keyword evidence="5" id="KW-0560">Oxidoreductase</keyword>
<accession>A0A381QPP6</accession>
<dbReference type="Gene3D" id="3.40.640.10">
    <property type="entry name" value="Type I PLP-dependent aspartate aminotransferase-like (Major domain)"/>
    <property type="match status" value="2"/>
</dbReference>
<dbReference type="GO" id="GO:0030170">
    <property type="term" value="F:pyridoxal phosphate binding"/>
    <property type="evidence" value="ECO:0007669"/>
    <property type="project" value="TreeGrafter"/>
</dbReference>
<evidence type="ECO:0000259" key="8">
    <source>
        <dbReference type="Pfam" id="PF21478"/>
    </source>
</evidence>
<comment type="cofactor">
    <cofactor evidence="1">
        <name>pyridoxal 5'-phosphate</name>
        <dbReference type="ChEBI" id="CHEBI:597326"/>
    </cofactor>
</comment>
<dbReference type="FunFam" id="3.40.640.10:FF:000007">
    <property type="entry name" value="glycine dehydrogenase (Decarboxylating), mitochondrial"/>
    <property type="match status" value="1"/>
</dbReference>
<keyword evidence="4" id="KW-0663">Pyridoxal phosphate</keyword>
<dbReference type="Pfam" id="PF21478">
    <property type="entry name" value="GcvP2_C"/>
    <property type="match status" value="1"/>
</dbReference>
<dbReference type="PANTHER" id="PTHR11773">
    <property type="entry name" value="GLYCINE DEHYDROGENASE, DECARBOXYLATING"/>
    <property type="match status" value="1"/>
</dbReference>
<evidence type="ECO:0000256" key="3">
    <source>
        <dbReference type="ARBA" id="ARBA00012134"/>
    </source>
</evidence>
<feature type="domain" description="Glycine cleavage system P-protein N-terminal" evidence="7">
    <location>
        <begin position="10"/>
        <end position="433"/>
    </location>
</feature>
<dbReference type="GO" id="GO:0005960">
    <property type="term" value="C:glycine cleavage complex"/>
    <property type="evidence" value="ECO:0007669"/>
    <property type="project" value="TreeGrafter"/>
</dbReference>
<evidence type="ECO:0000256" key="6">
    <source>
        <dbReference type="ARBA" id="ARBA00049026"/>
    </source>
</evidence>
<comment type="catalytic activity">
    <reaction evidence="6">
        <text>N(6)-[(R)-lipoyl]-L-lysyl-[glycine-cleavage complex H protein] + glycine + H(+) = N(6)-[(R)-S(8)-aminomethyldihydrolipoyl]-L-lysyl-[glycine-cleavage complex H protein] + CO2</text>
        <dbReference type="Rhea" id="RHEA:24304"/>
        <dbReference type="Rhea" id="RHEA-COMP:10494"/>
        <dbReference type="Rhea" id="RHEA-COMP:10495"/>
        <dbReference type="ChEBI" id="CHEBI:15378"/>
        <dbReference type="ChEBI" id="CHEBI:16526"/>
        <dbReference type="ChEBI" id="CHEBI:57305"/>
        <dbReference type="ChEBI" id="CHEBI:83099"/>
        <dbReference type="ChEBI" id="CHEBI:83143"/>
        <dbReference type="EC" id="1.4.4.2"/>
    </reaction>
</comment>
<dbReference type="GO" id="GO:0019464">
    <property type="term" value="P:glycine decarboxylation via glycine cleavage system"/>
    <property type="evidence" value="ECO:0007669"/>
    <property type="project" value="TreeGrafter"/>
</dbReference>
<dbReference type="InterPro" id="IPR003437">
    <property type="entry name" value="GcvP"/>
</dbReference>